<dbReference type="AlphaFoldDB" id="A0A0X2NN39"/>
<dbReference type="GO" id="GO:0008270">
    <property type="term" value="F:zinc ion binding"/>
    <property type="evidence" value="ECO:0007669"/>
    <property type="project" value="InterPro"/>
</dbReference>
<dbReference type="InterPro" id="IPR013154">
    <property type="entry name" value="ADH-like_N"/>
</dbReference>
<dbReference type="GO" id="GO:0005737">
    <property type="term" value="C:cytoplasm"/>
    <property type="evidence" value="ECO:0007669"/>
    <property type="project" value="TreeGrafter"/>
</dbReference>
<dbReference type="GO" id="GO:0034079">
    <property type="term" value="P:butanediol biosynthetic process"/>
    <property type="evidence" value="ECO:0007669"/>
    <property type="project" value="TreeGrafter"/>
</dbReference>
<keyword evidence="5 8" id="KW-0560">Oxidoreductase</keyword>
<dbReference type="Pfam" id="PF00107">
    <property type="entry name" value="ADH_zinc_N"/>
    <property type="match status" value="1"/>
</dbReference>
<dbReference type="EC" id="1.1.1.-" evidence="8"/>
<dbReference type="GO" id="GO:0000721">
    <property type="term" value="F:(R,R)-butanediol dehydrogenase activity"/>
    <property type="evidence" value="ECO:0007669"/>
    <property type="project" value="UniProtKB-EC"/>
</dbReference>
<gene>
    <name evidence="8" type="ORF">CVAR292_02242</name>
</gene>
<sequence length="341" mass="36137">MYTTTVHGAHDVRFDDLTPVSPGTGEVRIRPAFNGICGSDIHLIENPETSGYVLRHDADGNLAMPVGHEFSGTVEELGEGVTGVSVGDRVAVFPFAYCGECEACTRGMEECCERPTDLPGGLSSSVTVPQRCVFPLPESVDLHLGALVEPMAVAWHAARLAEVTPEDAVVIAGAGPIGLGLFFALRAQGVEKVVISEPSTERREVAEALGAQVVDATASDFSAQVRALVGPGRPTVGFDAAGSAPAFSAVLRLLGLRGRMVVVAIHTREFAFNPTMALLARERSILHTYAYSVADFREVIEAMAQGHYPTDGWVEVRPASELLDAVEDLTAGEGSKILLEI</sequence>
<dbReference type="Pfam" id="PF08240">
    <property type="entry name" value="ADH_N"/>
    <property type="match status" value="1"/>
</dbReference>
<dbReference type="EC" id="1.1.1.4" evidence="8"/>
<dbReference type="InterPro" id="IPR020843">
    <property type="entry name" value="ER"/>
</dbReference>
<evidence type="ECO:0000256" key="3">
    <source>
        <dbReference type="ARBA" id="ARBA00022723"/>
    </source>
</evidence>
<evidence type="ECO:0000313" key="9">
    <source>
        <dbReference type="Proteomes" id="UP000182498"/>
    </source>
</evidence>
<dbReference type="PANTHER" id="PTHR43161:SF23">
    <property type="entry name" value="(R,R)-BUTANEDIOL DEHYDROGENASE-RELATED"/>
    <property type="match status" value="1"/>
</dbReference>
<keyword evidence="4 6" id="KW-0862">Zinc</keyword>
<dbReference type="PANTHER" id="PTHR43161">
    <property type="entry name" value="SORBITOL DEHYDROGENASE"/>
    <property type="match status" value="1"/>
</dbReference>
<accession>A0A0X2NN39</accession>
<evidence type="ECO:0000256" key="6">
    <source>
        <dbReference type="RuleBase" id="RU361277"/>
    </source>
</evidence>
<evidence type="ECO:0000259" key="7">
    <source>
        <dbReference type="SMART" id="SM00829"/>
    </source>
</evidence>
<dbReference type="Proteomes" id="UP000182498">
    <property type="component" value="Unassembled WGS sequence"/>
</dbReference>
<evidence type="ECO:0000256" key="4">
    <source>
        <dbReference type="ARBA" id="ARBA00022833"/>
    </source>
</evidence>
<dbReference type="EC" id="1.1.1.303" evidence="8"/>
<reference evidence="9" key="1">
    <citation type="submission" date="2015-11" db="EMBL/GenBank/DDBJ databases">
        <authorList>
            <person name="Dugat-Bony E."/>
        </authorList>
    </citation>
    <scope>NUCLEOTIDE SEQUENCE [LARGE SCALE GENOMIC DNA]</scope>
    <source>
        <strain evidence="9">Mu292</strain>
    </source>
</reference>
<dbReference type="Gene3D" id="3.90.180.10">
    <property type="entry name" value="Medium-chain alcohol dehydrogenases, catalytic domain"/>
    <property type="match status" value="1"/>
</dbReference>
<dbReference type="SUPFAM" id="SSF51735">
    <property type="entry name" value="NAD(P)-binding Rossmann-fold domains"/>
    <property type="match status" value="1"/>
</dbReference>
<dbReference type="EMBL" id="FAUH01000016">
    <property type="protein sequence ID" value="CUU66894.1"/>
    <property type="molecule type" value="Genomic_DNA"/>
</dbReference>
<dbReference type="SMART" id="SM00829">
    <property type="entry name" value="PKS_ER"/>
    <property type="match status" value="1"/>
</dbReference>
<evidence type="ECO:0000256" key="2">
    <source>
        <dbReference type="ARBA" id="ARBA00008072"/>
    </source>
</evidence>
<protein>
    <submittedName>
        <fullName evidence="8">Threonine dehydrogenase and related Zn-dependent dehydrogenases</fullName>
        <ecNumber evidence="8">1.1.1.-</ecNumber>
        <ecNumber evidence="8">1.1.1.303</ecNumber>
        <ecNumber evidence="8">1.1.1.4</ecNumber>
    </submittedName>
</protein>
<dbReference type="Gene3D" id="3.40.50.720">
    <property type="entry name" value="NAD(P)-binding Rossmann-like Domain"/>
    <property type="match status" value="1"/>
</dbReference>
<dbReference type="RefSeq" id="WP_073884500.1">
    <property type="nucleotide sequence ID" value="NZ_FAUH01000016.1"/>
</dbReference>
<keyword evidence="3 6" id="KW-0479">Metal-binding</keyword>
<name>A0A0X2NN39_9CORY</name>
<dbReference type="GO" id="GO:0052587">
    <property type="term" value="F:diacetyl reductase ((R)-acetoin forming) (NAD+) activity"/>
    <property type="evidence" value="ECO:0007669"/>
    <property type="project" value="UniProtKB-EC"/>
</dbReference>
<evidence type="ECO:0000256" key="5">
    <source>
        <dbReference type="ARBA" id="ARBA00023002"/>
    </source>
</evidence>
<keyword evidence="9" id="KW-1185">Reference proteome</keyword>
<dbReference type="InterPro" id="IPR011032">
    <property type="entry name" value="GroES-like_sf"/>
</dbReference>
<comment type="cofactor">
    <cofactor evidence="1 6">
        <name>Zn(2+)</name>
        <dbReference type="ChEBI" id="CHEBI:29105"/>
    </cofactor>
</comment>
<organism evidence="8 9">
    <name type="scientific">Corynebacterium variabile</name>
    <dbReference type="NCBI Taxonomy" id="1727"/>
    <lineage>
        <taxon>Bacteria</taxon>
        <taxon>Bacillati</taxon>
        <taxon>Actinomycetota</taxon>
        <taxon>Actinomycetes</taxon>
        <taxon>Mycobacteriales</taxon>
        <taxon>Corynebacteriaceae</taxon>
        <taxon>Corynebacterium</taxon>
    </lineage>
</organism>
<dbReference type="PROSITE" id="PS00059">
    <property type="entry name" value="ADH_ZINC"/>
    <property type="match status" value="1"/>
</dbReference>
<comment type="similarity">
    <text evidence="2 6">Belongs to the zinc-containing alcohol dehydrogenase family.</text>
</comment>
<dbReference type="SUPFAM" id="SSF50129">
    <property type="entry name" value="GroES-like"/>
    <property type="match status" value="1"/>
</dbReference>
<dbReference type="InterPro" id="IPR002328">
    <property type="entry name" value="ADH_Zn_CS"/>
</dbReference>
<dbReference type="InterPro" id="IPR013149">
    <property type="entry name" value="ADH-like_C"/>
</dbReference>
<feature type="domain" description="Enoyl reductase (ER)" evidence="7">
    <location>
        <begin position="8"/>
        <end position="339"/>
    </location>
</feature>
<evidence type="ECO:0000256" key="1">
    <source>
        <dbReference type="ARBA" id="ARBA00001947"/>
    </source>
</evidence>
<proteinExistence type="inferred from homology"/>
<evidence type="ECO:0000313" key="8">
    <source>
        <dbReference type="EMBL" id="CUU66894.1"/>
    </source>
</evidence>
<dbReference type="OrthoDB" id="241504at2"/>
<dbReference type="InterPro" id="IPR036291">
    <property type="entry name" value="NAD(P)-bd_dom_sf"/>
</dbReference>